<name>L9XAJ3_9EURY</name>
<evidence type="ECO:0000256" key="1">
    <source>
        <dbReference type="SAM" id="Phobius"/>
    </source>
</evidence>
<dbReference type="Proteomes" id="UP000011602">
    <property type="component" value="Unassembled WGS sequence"/>
</dbReference>
<comment type="caution">
    <text evidence="2">The sequence shown here is derived from an EMBL/GenBank/DDBJ whole genome shotgun (WGS) entry which is preliminary data.</text>
</comment>
<dbReference type="EMBL" id="AOHZ01000033">
    <property type="protein sequence ID" value="ELY58740.1"/>
    <property type="molecule type" value="Genomic_DNA"/>
</dbReference>
<keyword evidence="1" id="KW-1133">Transmembrane helix</keyword>
<evidence type="ECO:0000313" key="3">
    <source>
        <dbReference type="Proteomes" id="UP000011602"/>
    </source>
</evidence>
<feature type="transmembrane region" description="Helical" evidence="1">
    <location>
        <begin position="37"/>
        <end position="55"/>
    </location>
</feature>
<dbReference type="AlphaFoldDB" id="L9XAJ3"/>
<proteinExistence type="predicted"/>
<gene>
    <name evidence="2" type="ORF">C493_06217</name>
</gene>
<dbReference type="STRING" id="1227499.C493_06217"/>
<keyword evidence="1" id="KW-0472">Membrane</keyword>
<organism evidence="2 3">
    <name type="scientific">Natronolimnohabitans innermongolicus JCM 12255</name>
    <dbReference type="NCBI Taxonomy" id="1227499"/>
    <lineage>
        <taxon>Archaea</taxon>
        <taxon>Methanobacteriati</taxon>
        <taxon>Methanobacteriota</taxon>
        <taxon>Stenosarchaea group</taxon>
        <taxon>Halobacteria</taxon>
        <taxon>Halobacteriales</taxon>
        <taxon>Natrialbaceae</taxon>
        <taxon>Natronolimnohabitans</taxon>
    </lineage>
</organism>
<reference evidence="2 3" key="1">
    <citation type="journal article" date="2014" name="PLoS Genet.">
        <title>Phylogenetically driven sequencing of extremely halophilic archaea reveals strategies for static and dynamic osmo-response.</title>
        <authorList>
            <person name="Becker E.A."/>
            <person name="Seitzer P.M."/>
            <person name="Tritt A."/>
            <person name="Larsen D."/>
            <person name="Krusor M."/>
            <person name="Yao A.I."/>
            <person name="Wu D."/>
            <person name="Madern D."/>
            <person name="Eisen J.A."/>
            <person name="Darling A.E."/>
            <person name="Facciotti M.T."/>
        </authorList>
    </citation>
    <scope>NUCLEOTIDE SEQUENCE [LARGE SCALE GENOMIC DNA]</scope>
    <source>
        <strain evidence="2 3">JCM 12255</strain>
    </source>
</reference>
<protein>
    <submittedName>
        <fullName evidence="2">CbaC protein</fullName>
    </submittedName>
</protein>
<dbReference type="RefSeq" id="WP_007258546.1">
    <property type="nucleotide sequence ID" value="NZ_AOHZ01000033.1"/>
</dbReference>
<sequence length="63" mass="6978">MRLTFPRLLLLVALLIVILVELRTVLAFFEIELPFAATIAIGIVGIVALLLWAFLSNDAPSER</sequence>
<evidence type="ECO:0000313" key="2">
    <source>
        <dbReference type="EMBL" id="ELY58740.1"/>
    </source>
</evidence>
<keyword evidence="1" id="KW-0812">Transmembrane</keyword>
<keyword evidence="3" id="KW-1185">Reference proteome</keyword>
<accession>L9XAJ3</accession>